<dbReference type="SUPFAM" id="SSF53756">
    <property type="entry name" value="UDP-Glycosyltransferase/glycogen phosphorylase"/>
    <property type="match status" value="1"/>
</dbReference>
<dbReference type="GO" id="GO:0005829">
    <property type="term" value="C:cytosol"/>
    <property type="evidence" value="ECO:0007669"/>
    <property type="project" value="TreeGrafter"/>
</dbReference>
<organism evidence="2">
    <name type="scientific">marine metagenome</name>
    <dbReference type="NCBI Taxonomy" id="408172"/>
    <lineage>
        <taxon>unclassified sequences</taxon>
        <taxon>metagenomes</taxon>
        <taxon>ecological metagenomes</taxon>
    </lineage>
</organism>
<feature type="compositionally biased region" description="Polar residues" evidence="1">
    <location>
        <begin position="1"/>
        <end position="10"/>
    </location>
</feature>
<dbReference type="AlphaFoldDB" id="A0A382DHK6"/>
<accession>A0A382DHK6</accession>
<dbReference type="Gene3D" id="3.40.50.2000">
    <property type="entry name" value="Glycogen Phosphorylase B"/>
    <property type="match status" value="1"/>
</dbReference>
<gene>
    <name evidence="2" type="ORF">METZ01_LOCUS190386</name>
</gene>
<evidence type="ECO:0000256" key="1">
    <source>
        <dbReference type="SAM" id="MobiDB-lite"/>
    </source>
</evidence>
<dbReference type="PANTHER" id="PTHR10788:SF106">
    <property type="entry name" value="BCDNA.GH08860"/>
    <property type="match status" value="1"/>
</dbReference>
<feature type="non-terminal residue" evidence="2">
    <location>
        <position position="343"/>
    </location>
</feature>
<reference evidence="2" key="1">
    <citation type="submission" date="2018-05" db="EMBL/GenBank/DDBJ databases">
        <authorList>
            <person name="Lanie J.A."/>
            <person name="Ng W.-L."/>
            <person name="Kazmierczak K.M."/>
            <person name="Andrzejewski T.M."/>
            <person name="Davidsen T.M."/>
            <person name="Wayne K.J."/>
            <person name="Tettelin H."/>
            <person name="Glass J.I."/>
            <person name="Rusch D."/>
            <person name="Podicherti R."/>
            <person name="Tsui H.-C.T."/>
            <person name="Winkler M.E."/>
        </authorList>
    </citation>
    <scope>NUCLEOTIDE SEQUENCE</scope>
</reference>
<name>A0A382DHK6_9ZZZZ</name>
<dbReference type="EMBL" id="UINC01039278">
    <property type="protein sequence ID" value="SVB37532.1"/>
    <property type="molecule type" value="Genomic_DNA"/>
</dbReference>
<feature type="region of interest" description="Disordered" evidence="1">
    <location>
        <begin position="1"/>
        <end position="25"/>
    </location>
</feature>
<dbReference type="InterPro" id="IPR001830">
    <property type="entry name" value="Glyco_trans_20"/>
</dbReference>
<dbReference type="GO" id="GO:0005992">
    <property type="term" value="P:trehalose biosynthetic process"/>
    <property type="evidence" value="ECO:0007669"/>
    <property type="project" value="InterPro"/>
</dbReference>
<dbReference type="GO" id="GO:0004805">
    <property type="term" value="F:trehalose-phosphatase activity"/>
    <property type="evidence" value="ECO:0007669"/>
    <property type="project" value="TreeGrafter"/>
</dbReference>
<protein>
    <submittedName>
        <fullName evidence="2">Uncharacterized protein</fullName>
    </submittedName>
</protein>
<sequence length="343" mass="38557">MPSGKSQGPNNLPDRARGNLGSGQDMQIPITVDQRRQQLSELCTNILQQRPLIVASNRGPLEYHLSPEGKLQPRRGSGAIVTALSSLIQNFEFTWVANAMGEGDRRAQQEADGGRILSPLPTQKVSARYVITPRRMYHKFYNIFCNPLLWFLQHSMWSSAYTPNIDSTVHDAWATGYTPVNQAFADAIVAEADGRPAPIVMVNDYHLYLVPSMVRKQVPGAIIYHNIHIPWPSMRIWQLLPISIRTEICESLCASDIVAFQSQWDARSFQECCEAFIPGAHSNYAENIIEFNGHTTLVRAHPSSIDVEEVRAIADSQRAQEYLRHVGEFTAKHTIVRVDRAEP</sequence>
<dbReference type="GO" id="GO:0003825">
    <property type="term" value="F:alpha,alpha-trehalose-phosphate synthase (UDP-forming) activity"/>
    <property type="evidence" value="ECO:0007669"/>
    <property type="project" value="TreeGrafter"/>
</dbReference>
<evidence type="ECO:0000313" key="2">
    <source>
        <dbReference type="EMBL" id="SVB37532.1"/>
    </source>
</evidence>
<dbReference type="PANTHER" id="PTHR10788">
    <property type="entry name" value="TREHALOSE-6-PHOSPHATE SYNTHASE"/>
    <property type="match status" value="1"/>
</dbReference>
<proteinExistence type="predicted"/>
<dbReference type="Pfam" id="PF00982">
    <property type="entry name" value="Glyco_transf_20"/>
    <property type="match status" value="1"/>
</dbReference>